<dbReference type="EMBL" id="JBHSFE010000007">
    <property type="protein sequence ID" value="MFC4607767.1"/>
    <property type="molecule type" value="Genomic_DNA"/>
</dbReference>
<protein>
    <submittedName>
        <fullName evidence="2">AAA family ATPase</fullName>
    </submittedName>
</protein>
<dbReference type="RefSeq" id="WP_381192830.1">
    <property type="nucleotide sequence ID" value="NZ_JBHSFE010000007.1"/>
</dbReference>
<sequence length="345" mass="38359">MAVVPDGGREEQDVQDWHIYRGHGEPHEGIRRLPAPPPWRDMTRGGEADHAADRSVLRALAYQSDPQTVDAVNAALLLRRPLLVTGRPGTGKSSLAYHVALELRLGRMLTWPVTSRTTLKDGLYTYDAVGRLREAGRVAAARPRPEGEPAPFVEERSDIGTYLRLGPLGTALLPSPCPRVLLIDELDKSDMDLPNDLLHVFEEGEFEIPELVRLTKERTVEVHTYDPGRVAAVTEGRVQCTNFPFVVLTSNGEREFPPAFLRRCIRLELPEPDTEKLTRIVEAHLGRDATDRAQHLIHTFLSSRVDGQLSTDQLLNAIYLSLGSGTTEGREELVRMLLRPLGPGT</sequence>
<comment type="caution">
    <text evidence="2">The sequence shown here is derived from an EMBL/GenBank/DDBJ whole genome shotgun (WGS) entry which is preliminary data.</text>
</comment>
<name>A0ABV9G144_9ACTN</name>
<organism evidence="2 3">
    <name type="scientific">Streptomyces maoxianensis</name>
    <dbReference type="NCBI Taxonomy" id="1459942"/>
    <lineage>
        <taxon>Bacteria</taxon>
        <taxon>Bacillati</taxon>
        <taxon>Actinomycetota</taxon>
        <taxon>Actinomycetes</taxon>
        <taxon>Kitasatosporales</taxon>
        <taxon>Streptomycetaceae</taxon>
        <taxon>Streptomyces</taxon>
    </lineage>
</organism>
<reference evidence="3" key="1">
    <citation type="journal article" date="2019" name="Int. J. Syst. Evol. Microbiol.">
        <title>The Global Catalogue of Microorganisms (GCM) 10K type strain sequencing project: providing services to taxonomists for standard genome sequencing and annotation.</title>
        <authorList>
            <consortium name="The Broad Institute Genomics Platform"/>
            <consortium name="The Broad Institute Genome Sequencing Center for Infectious Disease"/>
            <person name="Wu L."/>
            <person name="Ma J."/>
        </authorList>
    </citation>
    <scope>NUCLEOTIDE SEQUENCE [LARGE SCALE GENOMIC DNA]</scope>
    <source>
        <strain evidence="3">CGMCC 4.7139</strain>
    </source>
</reference>
<dbReference type="InterPro" id="IPR011704">
    <property type="entry name" value="ATPase_dyneun-rel_AAA"/>
</dbReference>
<proteinExistence type="predicted"/>
<evidence type="ECO:0000313" key="3">
    <source>
        <dbReference type="Proteomes" id="UP001595993"/>
    </source>
</evidence>
<keyword evidence="3" id="KW-1185">Reference proteome</keyword>
<evidence type="ECO:0000313" key="2">
    <source>
        <dbReference type="EMBL" id="MFC4607767.1"/>
    </source>
</evidence>
<accession>A0ABV9G144</accession>
<dbReference type="SMART" id="SM00382">
    <property type="entry name" value="AAA"/>
    <property type="match status" value="1"/>
</dbReference>
<dbReference type="Proteomes" id="UP001595993">
    <property type="component" value="Unassembled WGS sequence"/>
</dbReference>
<dbReference type="InterPro" id="IPR027417">
    <property type="entry name" value="P-loop_NTPase"/>
</dbReference>
<dbReference type="Gene3D" id="3.40.50.300">
    <property type="entry name" value="P-loop containing nucleotide triphosphate hydrolases"/>
    <property type="match status" value="1"/>
</dbReference>
<dbReference type="InterPro" id="IPR003593">
    <property type="entry name" value="AAA+_ATPase"/>
</dbReference>
<feature type="domain" description="AAA+ ATPase" evidence="1">
    <location>
        <begin position="78"/>
        <end position="275"/>
    </location>
</feature>
<evidence type="ECO:0000259" key="1">
    <source>
        <dbReference type="SMART" id="SM00382"/>
    </source>
</evidence>
<dbReference type="Pfam" id="PF07728">
    <property type="entry name" value="AAA_5"/>
    <property type="match status" value="1"/>
</dbReference>
<dbReference type="SUPFAM" id="SSF52540">
    <property type="entry name" value="P-loop containing nucleoside triphosphate hydrolases"/>
    <property type="match status" value="1"/>
</dbReference>
<gene>
    <name evidence="2" type="ORF">ACFO9E_08055</name>
</gene>